<dbReference type="RefSeq" id="WP_133873541.1">
    <property type="nucleotide sequence ID" value="NZ_BOMD01000069.1"/>
</dbReference>
<dbReference type="NCBIfam" id="TIGR03816">
    <property type="entry name" value="tadE_like_DECH"/>
    <property type="match status" value="1"/>
</dbReference>
<proteinExistence type="predicted"/>
<feature type="domain" description="Putative Flp pilus-assembly TadG-like N-terminal" evidence="1">
    <location>
        <begin position="10"/>
        <end position="56"/>
    </location>
</feature>
<dbReference type="Proteomes" id="UP000294901">
    <property type="component" value="Unassembled WGS sequence"/>
</dbReference>
<dbReference type="InterPro" id="IPR021202">
    <property type="entry name" value="Rv3654c-like"/>
</dbReference>
<accession>A0A4R6JSV0</accession>
<evidence type="ECO:0000313" key="2">
    <source>
        <dbReference type="EMBL" id="TDO39177.1"/>
    </source>
</evidence>
<protein>
    <submittedName>
        <fullName evidence="2">Secretion/DNA translocation related TadE-like protein</fullName>
    </submittedName>
</protein>
<sequence>MRGASARDRGAATILVLAIGLTLVAAGVFGAGVGAARVGRHQARAAADLGALAGGAKAVFGAEVACPRAAQFVGANRGRLTSCVVEGLEIVVRVEVDVRVALGLTLTAVATARAGPVYALPL</sequence>
<evidence type="ECO:0000313" key="3">
    <source>
        <dbReference type="Proteomes" id="UP000294901"/>
    </source>
</evidence>
<dbReference type="InterPro" id="IPR028087">
    <property type="entry name" value="Tad_N"/>
</dbReference>
<dbReference type="Pfam" id="PF13400">
    <property type="entry name" value="Tad"/>
    <property type="match status" value="1"/>
</dbReference>
<comment type="caution">
    <text evidence="2">The sequence shown here is derived from an EMBL/GenBank/DDBJ whole genome shotgun (WGS) entry which is preliminary data.</text>
</comment>
<organism evidence="2 3">
    <name type="scientific">Paractinoplanes brasiliensis</name>
    <dbReference type="NCBI Taxonomy" id="52695"/>
    <lineage>
        <taxon>Bacteria</taxon>
        <taxon>Bacillati</taxon>
        <taxon>Actinomycetota</taxon>
        <taxon>Actinomycetes</taxon>
        <taxon>Micromonosporales</taxon>
        <taxon>Micromonosporaceae</taxon>
        <taxon>Paractinoplanes</taxon>
    </lineage>
</organism>
<reference evidence="2 3" key="1">
    <citation type="submission" date="2019-03" db="EMBL/GenBank/DDBJ databases">
        <title>Sequencing the genomes of 1000 actinobacteria strains.</title>
        <authorList>
            <person name="Klenk H.-P."/>
        </authorList>
    </citation>
    <scope>NUCLEOTIDE SEQUENCE [LARGE SCALE GENOMIC DNA]</scope>
    <source>
        <strain evidence="2 3">DSM 43805</strain>
    </source>
</reference>
<gene>
    <name evidence="2" type="ORF">C8E87_2853</name>
</gene>
<name>A0A4R6JSV0_9ACTN</name>
<dbReference type="AlphaFoldDB" id="A0A4R6JSV0"/>
<keyword evidence="3" id="KW-1185">Reference proteome</keyword>
<evidence type="ECO:0000259" key="1">
    <source>
        <dbReference type="Pfam" id="PF13400"/>
    </source>
</evidence>
<dbReference type="EMBL" id="SNWR01000001">
    <property type="protein sequence ID" value="TDO39177.1"/>
    <property type="molecule type" value="Genomic_DNA"/>
</dbReference>